<organism evidence="2 3">
    <name type="scientific">Paenibacillus chibensis</name>
    <dbReference type="NCBI Taxonomy" id="59846"/>
    <lineage>
        <taxon>Bacteria</taxon>
        <taxon>Bacillati</taxon>
        <taxon>Bacillota</taxon>
        <taxon>Bacilli</taxon>
        <taxon>Bacillales</taxon>
        <taxon>Paenibacillaceae</taxon>
        <taxon>Paenibacillus</taxon>
    </lineage>
</organism>
<keyword evidence="1" id="KW-1133">Transmembrane helix</keyword>
<name>A0ABU6PTL2_9BACL</name>
<feature type="transmembrane region" description="Helical" evidence="1">
    <location>
        <begin position="6"/>
        <end position="23"/>
    </location>
</feature>
<reference evidence="2 3" key="1">
    <citation type="submission" date="2023-03" db="EMBL/GenBank/DDBJ databases">
        <title>Bacillus Genome Sequencing.</title>
        <authorList>
            <person name="Dunlap C."/>
        </authorList>
    </citation>
    <scope>NUCLEOTIDE SEQUENCE [LARGE SCALE GENOMIC DNA]</scope>
    <source>
        <strain evidence="2 3">NRS-52</strain>
    </source>
</reference>
<sequence>MFITIVYTALMALYVGIMVYRIKKHTFGQYLLEETGFVAIFIVVSLTVKGPELLKEIYIPLVLLVFLVGNLRK</sequence>
<feature type="transmembrane region" description="Helical" evidence="1">
    <location>
        <begin position="53"/>
        <end position="71"/>
    </location>
</feature>
<accession>A0ABU6PTL2</accession>
<dbReference type="EMBL" id="JARTLD010000030">
    <property type="protein sequence ID" value="MED5018142.1"/>
    <property type="molecule type" value="Genomic_DNA"/>
</dbReference>
<evidence type="ECO:0000313" key="2">
    <source>
        <dbReference type="EMBL" id="MED5018142.1"/>
    </source>
</evidence>
<keyword evidence="1" id="KW-0812">Transmembrane</keyword>
<evidence type="ECO:0000313" key="3">
    <source>
        <dbReference type="Proteomes" id="UP001343257"/>
    </source>
</evidence>
<comment type="caution">
    <text evidence="2">The sequence shown here is derived from an EMBL/GenBank/DDBJ whole genome shotgun (WGS) entry which is preliminary data.</text>
</comment>
<dbReference type="RefSeq" id="WP_328278288.1">
    <property type="nucleotide sequence ID" value="NZ_JARTLD010000030.1"/>
</dbReference>
<gene>
    <name evidence="2" type="ORF">P9847_12590</name>
</gene>
<keyword evidence="3" id="KW-1185">Reference proteome</keyword>
<feature type="transmembrane region" description="Helical" evidence="1">
    <location>
        <begin position="30"/>
        <end position="47"/>
    </location>
</feature>
<evidence type="ECO:0000256" key="1">
    <source>
        <dbReference type="SAM" id="Phobius"/>
    </source>
</evidence>
<protein>
    <submittedName>
        <fullName evidence="2">Uncharacterized protein</fullName>
    </submittedName>
</protein>
<keyword evidence="1" id="KW-0472">Membrane</keyword>
<proteinExistence type="predicted"/>
<dbReference type="Proteomes" id="UP001343257">
    <property type="component" value="Unassembled WGS sequence"/>
</dbReference>